<dbReference type="EMBL" id="JBHUGF010000011">
    <property type="protein sequence ID" value="MFD1992310.1"/>
    <property type="molecule type" value="Genomic_DNA"/>
</dbReference>
<dbReference type="PROSITE" id="PS50011">
    <property type="entry name" value="PROTEIN_KINASE_DOM"/>
    <property type="match status" value="1"/>
</dbReference>
<name>A0ABW4V0H2_9BACL</name>
<sequence length="291" mass="34348">MRWIQERHFTEGQLIHRRYRIRHRLGTGSYGVTYLCEDMQTSQACVLKRVYPLRGGRSRAQLIYERECRAMKAIDHPRIPSLLDTFQYHQYDCLVMEYIEGHNVGEWIFEKGLTFTELQSLQWIKQLVEIVTVIHHQGWVHRDISLSNVIYHQNQVYLIDLGLMWQQGEGVAHVALLDELVSGDQEEKRIRRALDVSSDFYGLGHLLLFLLYSHEEEQDQHSLLTDHQERSWEEELQLHPLTHQMIRKMLLVEPEQPYQHIDKIAQDIELIMADLESSSVHNSTHPNIPPV</sequence>
<accession>A0ABW4V0H2</accession>
<feature type="binding site" evidence="1">
    <location>
        <position position="48"/>
    </location>
    <ligand>
        <name>ATP</name>
        <dbReference type="ChEBI" id="CHEBI:30616"/>
    </ligand>
</feature>
<dbReference type="SMART" id="SM00220">
    <property type="entry name" value="S_TKc"/>
    <property type="match status" value="1"/>
</dbReference>
<keyword evidence="3" id="KW-0808">Transferase</keyword>
<evidence type="ECO:0000259" key="2">
    <source>
        <dbReference type="PROSITE" id="PS50011"/>
    </source>
</evidence>
<dbReference type="SUPFAM" id="SSF56112">
    <property type="entry name" value="Protein kinase-like (PK-like)"/>
    <property type="match status" value="1"/>
</dbReference>
<keyword evidence="3" id="KW-0418">Kinase</keyword>
<dbReference type="InterPro" id="IPR011009">
    <property type="entry name" value="Kinase-like_dom_sf"/>
</dbReference>
<dbReference type="GO" id="GO:0004674">
    <property type="term" value="F:protein serine/threonine kinase activity"/>
    <property type="evidence" value="ECO:0007669"/>
    <property type="project" value="UniProtKB-KW"/>
</dbReference>
<organism evidence="3 4">
    <name type="scientific">Paenibacillus nicotianae</name>
    <dbReference type="NCBI Taxonomy" id="1526551"/>
    <lineage>
        <taxon>Bacteria</taxon>
        <taxon>Bacillati</taxon>
        <taxon>Bacillota</taxon>
        <taxon>Bacilli</taxon>
        <taxon>Bacillales</taxon>
        <taxon>Paenibacillaceae</taxon>
        <taxon>Paenibacillus</taxon>
    </lineage>
</organism>
<dbReference type="PANTHER" id="PTHR24347">
    <property type="entry name" value="SERINE/THREONINE-PROTEIN KINASE"/>
    <property type="match status" value="1"/>
</dbReference>
<dbReference type="RefSeq" id="WP_379284211.1">
    <property type="nucleotide sequence ID" value="NZ_JBHUGF010000011.1"/>
</dbReference>
<dbReference type="InterPro" id="IPR017441">
    <property type="entry name" value="Protein_kinase_ATP_BS"/>
</dbReference>
<dbReference type="Gene3D" id="1.10.510.10">
    <property type="entry name" value="Transferase(Phosphotransferase) domain 1"/>
    <property type="match status" value="1"/>
</dbReference>
<evidence type="ECO:0000313" key="3">
    <source>
        <dbReference type="EMBL" id="MFD1992310.1"/>
    </source>
</evidence>
<dbReference type="InterPro" id="IPR000719">
    <property type="entry name" value="Prot_kinase_dom"/>
</dbReference>
<gene>
    <name evidence="3" type="ORF">ACFSGI_20265</name>
</gene>
<keyword evidence="3" id="KW-0723">Serine/threonine-protein kinase</keyword>
<keyword evidence="4" id="KW-1185">Reference proteome</keyword>
<protein>
    <submittedName>
        <fullName evidence="3">Serine/threonine protein kinase</fullName>
    </submittedName>
</protein>
<feature type="domain" description="Protein kinase" evidence="2">
    <location>
        <begin position="19"/>
        <end position="288"/>
    </location>
</feature>
<dbReference type="Proteomes" id="UP001597403">
    <property type="component" value="Unassembled WGS sequence"/>
</dbReference>
<reference evidence="4" key="1">
    <citation type="journal article" date="2019" name="Int. J. Syst. Evol. Microbiol.">
        <title>The Global Catalogue of Microorganisms (GCM) 10K type strain sequencing project: providing services to taxonomists for standard genome sequencing and annotation.</title>
        <authorList>
            <consortium name="The Broad Institute Genomics Platform"/>
            <consortium name="The Broad Institute Genome Sequencing Center for Infectious Disease"/>
            <person name="Wu L."/>
            <person name="Ma J."/>
        </authorList>
    </citation>
    <scope>NUCLEOTIDE SEQUENCE [LARGE SCALE GENOMIC DNA]</scope>
    <source>
        <strain evidence="4">CGMCC 1.15067</strain>
    </source>
</reference>
<evidence type="ECO:0000256" key="1">
    <source>
        <dbReference type="PROSITE-ProRule" id="PRU10141"/>
    </source>
</evidence>
<evidence type="ECO:0000313" key="4">
    <source>
        <dbReference type="Proteomes" id="UP001597403"/>
    </source>
</evidence>
<proteinExistence type="predicted"/>
<keyword evidence="1" id="KW-0547">Nucleotide-binding</keyword>
<dbReference type="CDD" id="cd00180">
    <property type="entry name" value="PKc"/>
    <property type="match status" value="1"/>
</dbReference>
<comment type="caution">
    <text evidence="3">The sequence shown here is derived from an EMBL/GenBank/DDBJ whole genome shotgun (WGS) entry which is preliminary data.</text>
</comment>
<dbReference type="Pfam" id="PF00069">
    <property type="entry name" value="Pkinase"/>
    <property type="match status" value="1"/>
</dbReference>
<keyword evidence="1" id="KW-0067">ATP-binding</keyword>
<dbReference type="PROSITE" id="PS00107">
    <property type="entry name" value="PROTEIN_KINASE_ATP"/>
    <property type="match status" value="1"/>
</dbReference>